<reference evidence="1 2" key="1">
    <citation type="journal article" date="2018" name="Front. Plant Sci.">
        <title>Red Clover (Trifolium pratense) and Zigzag Clover (T. medium) - A Picture of Genomic Similarities and Differences.</title>
        <authorList>
            <person name="Dluhosova J."/>
            <person name="Istvanek J."/>
            <person name="Nedelnik J."/>
            <person name="Repkova J."/>
        </authorList>
    </citation>
    <scope>NUCLEOTIDE SEQUENCE [LARGE SCALE GENOMIC DNA]</scope>
    <source>
        <strain evidence="2">cv. 10/8</strain>
        <tissue evidence="1">Leaf</tissue>
    </source>
</reference>
<sequence>MSGGFGGGLSALRAHEIGKIEWQVNLDISKKSGGLGGIASTYGEPALTK</sequence>
<keyword evidence="2" id="KW-1185">Reference proteome</keyword>
<protein>
    <submittedName>
        <fullName evidence="1">Uncharacterized protein</fullName>
    </submittedName>
</protein>
<name>A0A392U6K3_9FABA</name>
<feature type="non-terminal residue" evidence="1">
    <location>
        <position position="49"/>
    </location>
</feature>
<proteinExistence type="predicted"/>
<evidence type="ECO:0000313" key="1">
    <source>
        <dbReference type="EMBL" id="MCI67375.1"/>
    </source>
</evidence>
<dbReference type="Proteomes" id="UP000265520">
    <property type="component" value="Unassembled WGS sequence"/>
</dbReference>
<comment type="caution">
    <text evidence="1">The sequence shown here is derived from an EMBL/GenBank/DDBJ whole genome shotgun (WGS) entry which is preliminary data.</text>
</comment>
<evidence type="ECO:0000313" key="2">
    <source>
        <dbReference type="Proteomes" id="UP000265520"/>
    </source>
</evidence>
<accession>A0A392U6K3</accession>
<dbReference type="EMBL" id="LXQA010715624">
    <property type="protein sequence ID" value="MCI67375.1"/>
    <property type="molecule type" value="Genomic_DNA"/>
</dbReference>
<dbReference type="AlphaFoldDB" id="A0A392U6K3"/>
<organism evidence="1 2">
    <name type="scientific">Trifolium medium</name>
    <dbReference type="NCBI Taxonomy" id="97028"/>
    <lineage>
        <taxon>Eukaryota</taxon>
        <taxon>Viridiplantae</taxon>
        <taxon>Streptophyta</taxon>
        <taxon>Embryophyta</taxon>
        <taxon>Tracheophyta</taxon>
        <taxon>Spermatophyta</taxon>
        <taxon>Magnoliopsida</taxon>
        <taxon>eudicotyledons</taxon>
        <taxon>Gunneridae</taxon>
        <taxon>Pentapetalae</taxon>
        <taxon>rosids</taxon>
        <taxon>fabids</taxon>
        <taxon>Fabales</taxon>
        <taxon>Fabaceae</taxon>
        <taxon>Papilionoideae</taxon>
        <taxon>50 kb inversion clade</taxon>
        <taxon>NPAAA clade</taxon>
        <taxon>Hologalegina</taxon>
        <taxon>IRL clade</taxon>
        <taxon>Trifolieae</taxon>
        <taxon>Trifolium</taxon>
    </lineage>
</organism>